<dbReference type="OrthoDB" id="849222at2759"/>
<keyword evidence="2" id="KW-0012">Acyltransferase</keyword>
<dbReference type="InterPro" id="IPR023213">
    <property type="entry name" value="CAT-like_dom_sf"/>
</dbReference>
<dbReference type="KEGG" id="rcu:8270738"/>
<protein>
    <submittedName>
        <fullName evidence="2">Anthranilate N-benzoyltransferase protein, putative</fullName>
        <ecNumber evidence="2">2.3.1.144</ecNumber>
    </submittedName>
</protein>
<dbReference type="PANTHER" id="PTHR31896">
    <property type="entry name" value="FAMILY REGULATORY PROTEIN, PUTATIVE (AFU_ORTHOLOGUE AFUA_3G14730)-RELATED"/>
    <property type="match status" value="1"/>
</dbReference>
<dbReference type="GO" id="GO:0047672">
    <property type="term" value="F:anthranilate N-benzoyltransferase activity"/>
    <property type="evidence" value="ECO:0007669"/>
    <property type="project" value="UniProtKB-EC"/>
</dbReference>
<dbReference type="Proteomes" id="UP000008311">
    <property type="component" value="Unassembled WGS sequence"/>
</dbReference>
<gene>
    <name evidence="2" type="ORF">RCOM_0550520</name>
</gene>
<dbReference type="GO" id="GO:0005737">
    <property type="term" value="C:cytoplasm"/>
    <property type="evidence" value="ECO:0000318"/>
    <property type="project" value="GO_Central"/>
</dbReference>
<dbReference type="OMA" id="ETENTAW"/>
<accession>B9T4T6</accession>
<reference evidence="3" key="1">
    <citation type="journal article" date="2010" name="Nat. Biotechnol.">
        <title>Draft genome sequence of the oilseed species Ricinus communis.</title>
        <authorList>
            <person name="Chan A.P."/>
            <person name="Crabtree J."/>
            <person name="Zhao Q."/>
            <person name="Lorenzi H."/>
            <person name="Orvis J."/>
            <person name="Puiu D."/>
            <person name="Melake-Berhan A."/>
            <person name="Jones K.M."/>
            <person name="Redman J."/>
            <person name="Chen G."/>
            <person name="Cahoon E.B."/>
            <person name="Gedil M."/>
            <person name="Stanke M."/>
            <person name="Haas B.J."/>
            <person name="Wortman J.R."/>
            <person name="Fraser-Liggett C.M."/>
            <person name="Ravel J."/>
            <person name="Rabinowicz P.D."/>
        </authorList>
    </citation>
    <scope>NUCLEOTIDE SEQUENCE [LARGE SCALE GENOMIC DNA]</scope>
    <source>
        <strain evidence="3">cv. Hale</strain>
    </source>
</reference>
<organism evidence="2 3">
    <name type="scientific">Ricinus communis</name>
    <name type="common">Castor bean</name>
    <dbReference type="NCBI Taxonomy" id="3988"/>
    <lineage>
        <taxon>Eukaryota</taxon>
        <taxon>Viridiplantae</taxon>
        <taxon>Streptophyta</taxon>
        <taxon>Embryophyta</taxon>
        <taxon>Tracheophyta</taxon>
        <taxon>Spermatophyta</taxon>
        <taxon>Magnoliopsida</taxon>
        <taxon>eudicotyledons</taxon>
        <taxon>Gunneridae</taxon>
        <taxon>Pentapetalae</taxon>
        <taxon>rosids</taxon>
        <taxon>fabids</taxon>
        <taxon>Malpighiales</taxon>
        <taxon>Euphorbiaceae</taxon>
        <taxon>Acalyphoideae</taxon>
        <taxon>Acalypheae</taxon>
        <taxon>Ricinus</taxon>
    </lineage>
</organism>
<dbReference type="Pfam" id="PF02458">
    <property type="entry name" value="Transferase"/>
    <property type="match status" value="1"/>
</dbReference>
<keyword evidence="3" id="KW-1185">Reference proteome</keyword>
<dbReference type="EC" id="2.3.1.144" evidence="2"/>
<evidence type="ECO:0000313" key="3">
    <source>
        <dbReference type="Proteomes" id="UP000008311"/>
    </source>
</evidence>
<evidence type="ECO:0000313" key="2">
    <source>
        <dbReference type="EMBL" id="EEF29117.1"/>
    </source>
</evidence>
<proteinExistence type="predicted"/>
<dbReference type="GO" id="GO:0016747">
    <property type="term" value="F:acyltransferase activity, transferring groups other than amino-acyl groups"/>
    <property type="evidence" value="ECO:0000318"/>
    <property type="project" value="GO_Central"/>
</dbReference>
<keyword evidence="1 2" id="KW-0808">Transferase</keyword>
<dbReference type="FunCoup" id="B9T4T6">
    <property type="interactions" value="168"/>
</dbReference>
<dbReference type="InParanoid" id="B9T4T6"/>
<dbReference type="Gene3D" id="3.30.559.10">
    <property type="entry name" value="Chloramphenicol acetyltransferase-like domain"/>
    <property type="match status" value="2"/>
</dbReference>
<sequence>MAGILSFSTTIVQATANQESIQRIELTSSDLKLLLVGAIQKGLLFPKPKSWHDRNLLQHLRTSLSRTLDFFFPLAGRLATLQNDDDTTCFFISCNNAGAQFVHAVAENVTISDVLEPIYVPPIVHSFFPLNGIKNHEGVSQPLVAIQVTELVDGIFIGCTMNHTVADGTTFWNFINCWSQIARGSDHVPRTPVIEHWFRSERYCPVRLPISIIKTDDEFTPPPLQERVFHFSKEKITGLKARANAEAGIDKISSLQSLLAHLWRGVIRNRKLDPNQEPNFHLQIGIRSRLQPKIPEEYFGNAIQVGTVNLKAGELVEHGVGYAALQINKMIACYTEDNVRNNLEFSIKSPKLVTMNTLTRNALITSSSPRFNVYGNDFGWGRPIAVRSGPANKFDGKVTIFPGAEEGSIDIEVCILPQVLQAIGNDSEFMDAITVGN</sequence>
<evidence type="ECO:0000256" key="1">
    <source>
        <dbReference type="ARBA" id="ARBA00022679"/>
    </source>
</evidence>
<dbReference type="EMBL" id="EQ974492">
    <property type="protein sequence ID" value="EEF29117.1"/>
    <property type="molecule type" value="Genomic_DNA"/>
</dbReference>
<dbReference type="AlphaFoldDB" id="B9T4T6"/>
<name>B9T4T6_RICCO</name>
<dbReference type="InterPro" id="IPR051283">
    <property type="entry name" value="Sec_Metabolite_Acyltrans"/>
</dbReference>
<dbReference type="eggNOG" id="ENOG502QVP8">
    <property type="taxonomic scope" value="Eukaryota"/>
</dbReference>
<dbReference type="PANTHER" id="PTHR31896:SF43">
    <property type="entry name" value="PROTEIN ENHANCED PSEUDOMONAS SUSCEPTIBILITY 1"/>
    <property type="match status" value="1"/>
</dbReference>